<dbReference type="Proteomes" id="UP000594261">
    <property type="component" value="Chromosome 6"/>
</dbReference>
<dbReference type="InterPro" id="IPR011992">
    <property type="entry name" value="EF-hand-dom_pair"/>
</dbReference>
<dbReference type="FunFam" id="1.10.238.10:FF:000298">
    <property type="entry name" value="Calcium-binding protein CP1"/>
    <property type="match status" value="1"/>
</dbReference>
<dbReference type="SMART" id="SM00054">
    <property type="entry name" value="EFh"/>
    <property type="match status" value="3"/>
</dbReference>
<reference evidence="4 5" key="1">
    <citation type="journal article" date="2016" name="G3 (Bethesda)">
        <title>First Draft Assembly and Annotation of the Genome of a California Endemic Oak Quercus lobata Nee (Fagaceae).</title>
        <authorList>
            <person name="Sork V.L."/>
            <person name="Fitz-Gibbon S.T."/>
            <person name="Puiu D."/>
            <person name="Crepeau M."/>
            <person name="Gugger P.F."/>
            <person name="Sherman R."/>
            <person name="Stevens K."/>
            <person name="Langley C.H."/>
            <person name="Pellegrini M."/>
            <person name="Salzberg S.L."/>
        </authorList>
    </citation>
    <scope>NUCLEOTIDE SEQUENCE [LARGE SCALE GENOMIC DNA]</scope>
    <source>
        <strain evidence="4 5">cv. SW786</strain>
    </source>
</reference>
<gene>
    <name evidence="4" type="primary">LOC115994810</name>
</gene>
<dbReference type="InterPro" id="IPR050145">
    <property type="entry name" value="Centrin_CML-like"/>
</dbReference>
<proteinExistence type="predicted"/>
<evidence type="ECO:0000313" key="4">
    <source>
        <dbReference type="EnsemblPlants" id="QL06p012626:mrna:CDS:1"/>
    </source>
</evidence>
<protein>
    <recommendedName>
        <fullName evidence="3">EF-hand domain-containing protein</fullName>
    </recommendedName>
</protein>
<evidence type="ECO:0000256" key="1">
    <source>
        <dbReference type="ARBA" id="ARBA00022737"/>
    </source>
</evidence>
<accession>A0A7N2LVC3</accession>
<dbReference type="InterPro" id="IPR018247">
    <property type="entry name" value="EF_Hand_1_Ca_BS"/>
</dbReference>
<dbReference type="KEGG" id="qlo:115994810"/>
<dbReference type="PANTHER" id="PTHR23050">
    <property type="entry name" value="CALCIUM BINDING PROTEIN"/>
    <property type="match status" value="1"/>
</dbReference>
<sequence length="166" mass="18191">MCPSGTTLRAATTAVGSDLRPAFNVLDVDHDGKISREDLRKFYSGFSSGGADEEAIKTMMSVADLNKDGFVEYYEFERVLGSQKRSSSRNGGVMEDVFRVMDKDGDGKLSHEDLKSYMEWAGFSANDEDIRAMIRLGAGDEKDGVSYDGLLKILAIDFVGESSRSC</sequence>
<evidence type="ECO:0000256" key="2">
    <source>
        <dbReference type="ARBA" id="ARBA00022837"/>
    </source>
</evidence>
<dbReference type="InParanoid" id="A0A7N2LVC3"/>
<name>A0A7N2LVC3_QUELO</name>
<evidence type="ECO:0000313" key="5">
    <source>
        <dbReference type="Proteomes" id="UP000594261"/>
    </source>
</evidence>
<dbReference type="GO" id="GO:0042538">
    <property type="term" value="P:hyperosmotic salinity response"/>
    <property type="evidence" value="ECO:0007669"/>
    <property type="project" value="EnsemblPlants"/>
</dbReference>
<keyword evidence="1" id="KW-0677">Repeat</keyword>
<dbReference type="GeneID" id="115994810"/>
<keyword evidence="5" id="KW-1185">Reference proteome</keyword>
<dbReference type="PROSITE" id="PS50222">
    <property type="entry name" value="EF_HAND_2"/>
    <property type="match status" value="3"/>
</dbReference>
<evidence type="ECO:0000259" key="3">
    <source>
        <dbReference type="PROSITE" id="PS50222"/>
    </source>
</evidence>
<dbReference type="CDD" id="cd00051">
    <property type="entry name" value="EFh"/>
    <property type="match status" value="2"/>
</dbReference>
<dbReference type="RefSeq" id="XP_030974942.1">
    <property type="nucleotide sequence ID" value="XM_031119082.1"/>
</dbReference>
<dbReference type="Gene3D" id="1.10.238.10">
    <property type="entry name" value="EF-hand"/>
    <property type="match status" value="2"/>
</dbReference>
<dbReference type="Pfam" id="PF13499">
    <property type="entry name" value="EF-hand_7"/>
    <property type="match status" value="2"/>
</dbReference>
<dbReference type="AlphaFoldDB" id="A0A7N2LVC3"/>
<dbReference type="SUPFAM" id="SSF47473">
    <property type="entry name" value="EF-hand"/>
    <property type="match status" value="1"/>
</dbReference>
<organism evidence="4 5">
    <name type="scientific">Quercus lobata</name>
    <name type="common">Valley oak</name>
    <dbReference type="NCBI Taxonomy" id="97700"/>
    <lineage>
        <taxon>Eukaryota</taxon>
        <taxon>Viridiplantae</taxon>
        <taxon>Streptophyta</taxon>
        <taxon>Embryophyta</taxon>
        <taxon>Tracheophyta</taxon>
        <taxon>Spermatophyta</taxon>
        <taxon>Magnoliopsida</taxon>
        <taxon>eudicotyledons</taxon>
        <taxon>Gunneridae</taxon>
        <taxon>Pentapetalae</taxon>
        <taxon>rosids</taxon>
        <taxon>fabids</taxon>
        <taxon>Fagales</taxon>
        <taxon>Fagaceae</taxon>
        <taxon>Quercus</taxon>
    </lineage>
</organism>
<feature type="domain" description="EF-hand" evidence="3">
    <location>
        <begin position="14"/>
        <end position="49"/>
    </location>
</feature>
<dbReference type="GO" id="GO:0005829">
    <property type="term" value="C:cytosol"/>
    <property type="evidence" value="ECO:0007669"/>
    <property type="project" value="EnsemblPlants"/>
</dbReference>
<dbReference type="GO" id="GO:0005509">
    <property type="term" value="F:calcium ion binding"/>
    <property type="evidence" value="ECO:0007669"/>
    <property type="project" value="EnsemblPlants"/>
</dbReference>
<dbReference type="InterPro" id="IPR002048">
    <property type="entry name" value="EF_hand_dom"/>
</dbReference>
<dbReference type="PROSITE" id="PS00018">
    <property type="entry name" value="EF_HAND_1"/>
    <property type="match status" value="3"/>
</dbReference>
<dbReference type="EMBL" id="LRBV02000006">
    <property type="status" value="NOT_ANNOTATED_CDS"/>
    <property type="molecule type" value="Genomic_DNA"/>
</dbReference>
<dbReference type="Gramene" id="QL06p012626:mrna">
    <property type="protein sequence ID" value="QL06p012626:mrna:CDS:1"/>
    <property type="gene ID" value="QL06p012626"/>
</dbReference>
<reference evidence="4" key="2">
    <citation type="submission" date="2021-01" db="UniProtKB">
        <authorList>
            <consortium name="EnsemblPlants"/>
        </authorList>
    </citation>
    <scope>IDENTIFICATION</scope>
</reference>
<feature type="domain" description="EF-hand" evidence="3">
    <location>
        <begin position="89"/>
        <end position="124"/>
    </location>
</feature>
<dbReference type="FunCoup" id="A0A7N2LVC3">
    <property type="interactions" value="557"/>
</dbReference>
<feature type="domain" description="EF-hand" evidence="3">
    <location>
        <begin position="51"/>
        <end position="86"/>
    </location>
</feature>
<dbReference type="OMA" id="DVIGTMM"/>
<keyword evidence="2" id="KW-0106">Calcium</keyword>
<dbReference type="EnsemblPlants" id="QL06p012626:mrna">
    <property type="protein sequence ID" value="QL06p012626:mrna:CDS:1"/>
    <property type="gene ID" value="QL06p012626"/>
</dbReference>
<dbReference type="OrthoDB" id="26525at2759"/>